<keyword evidence="2" id="KW-1185">Reference proteome</keyword>
<name>A0A432Z3Z6_9GAMM</name>
<accession>A0A432Z3Z6</accession>
<dbReference type="Proteomes" id="UP000287022">
    <property type="component" value="Unassembled WGS sequence"/>
</dbReference>
<protein>
    <submittedName>
        <fullName evidence="1">Uncharacterized protein</fullName>
    </submittedName>
</protein>
<dbReference type="EMBL" id="PIQE01000002">
    <property type="protein sequence ID" value="RUO72628.1"/>
    <property type="molecule type" value="Genomic_DNA"/>
</dbReference>
<gene>
    <name evidence="1" type="ORF">CWI80_08770</name>
</gene>
<proteinExistence type="predicted"/>
<sequence>MVGNSAETAEDVGGFVAGEVGTNQSGWGIWDSIQTGLDVVGMAPILGEVADFANAGISVARGDYEGAALSMAAMVPFVGNAAGAAKIARSADKAIDAIPLKNNSARKLLMARGATPKQAREVVSSFDGQIYATKGKAGDVFTITETKPGSASGMFVTRGSAGATPAERIQNLALPMSNTARVQGSATLTKPQVLLEGRVASQVGNRGFGPNATGGGWQVVTDAFNGGIRR</sequence>
<organism evidence="1 2">
    <name type="scientific">Pseudidiomarina sediminum</name>
    <dbReference type="NCBI Taxonomy" id="431675"/>
    <lineage>
        <taxon>Bacteria</taxon>
        <taxon>Pseudomonadati</taxon>
        <taxon>Pseudomonadota</taxon>
        <taxon>Gammaproteobacteria</taxon>
        <taxon>Alteromonadales</taxon>
        <taxon>Idiomarinaceae</taxon>
        <taxon>Pseudidiomarina</taxon>
    </lineage>
</organism>
<reference evidence="2" key="1">
    <citation type="journal article" date="2018" name="Front. Microbiol.">
        <title>Genome-Based Analysis Reveals the Taxonomy and Diversity of the Family Idiomarinaceae.</title>
        <authorList>
            <person name="Liu Y."/>
            <person name="Lai Q."/>
            <person name="Shao Z."/>
        </authorList>
    </citation>
    <scope>NUCLEOTIDE SEQUENCE [LARGE SCALE GENOMIC DNA]</scope>
    <source>
        <strain evidence="2">c121</strain>
    </source>
</reference>
<evidence type="ECO:0000313" key="2">
    <source>
        <dbReference type="Proteomes" id="UP000287022"/>
    </source>
</evidence>
<comment type="caution">
    <text evidence="1">The sequence shown here is derived from an EMBL/GenBank/DDBJ whole genome shotgun (WGS) entry which is preliminary data.</text>
</comment>
<dbReference type="AlphaFoldDB" id="A0A432Z3Z6"/>
<dbReference type="CDD" id="cd20745">
    <property type="entry name" value="FIX_RhsA_AHH_HNH-like"/>
    <property type="match status" value="1"/>
</dbReference>
<evidence type="ECO:0000313" key="1">
    <source>
        <dbReference type="EMBL" id="RUO72628.1"/>
    </source>
</evidence>
<dbReference type="STRING" id="1122124.GCA_000423165_02424"/>